<gene>
    <name evidence="1" type="ORF">SBA_ch2_2160</name>
</gene>
<reference evidence="1" key="1">
    <citation type="submission" date="2018-07" db="EMBL/GenBank/DDBJ databases">
        <title>Complete genome sequence of Sphingomonas bisphenolicum strain AO1, a bisphenol A degradative bacterium isolated from Japanese farm field.</title>
        <authorList>
            <person name="Murakami M."/>
            <person name="Koh M."/>
            <person name="Koba S."/>
            <person name="Matsumura Y."/>
        </authorList>
    </citation>
    <scope>NUCLEOTIDE SEQUENCE</scope>
    <source>
        <strain evidence="1">AO1</strain>
    </source>
</reference>
<evidence type="ECO:0000313" key="1">
    <source>
        <dbReference type="EMBL" id="BBF71683.1"/>
    </source>
</evidence>
<dbReference type="EMBL" id="AP018818">
    <property type="protein sequence ID" value="BBF71683.1"/>
    <property type="molecule type" value="Genomic_DNA"/>
</dbReference>
<accession>A0ABN5WNR2</accession>
<dbReference type="Proteomes" id="UP001059971">
    <property type="component" value="Chromosome 2"/>
</dbReference>
<keyword evidence="2" id="KW-1185">Reference proteome</keyword>
<dbReference type="RefSeq" id="WP_261937311.1">
    <property type="nucleotide sequence ID" value="NZ_AP018818.1"/>
</dbReference>
<name>A0ABN5WNR2_9SPHN</name>
<evidence type="ECO:0000313" key="2">
    <source>
        <dbReference type="Proteomes" id="UP001059971"/>
    </source>
</evidence>
<sequence>MPERQVLCVPNGEFSQVRTARSQLQKLHPWRGTAISVAESRRMAWWNSSDIRRHVPLESLRRLTL</sequence>
<protein>
    <submittedName>
        <fullName evidence="1">Uncharacterized protein</fullName>
    </submittedName>
</protein>
<proteinExistence type="predicted"/>
<organism evidence="1 2">
    <name type="scientific">Sphingomonas bisphenolicum</name>
    <dbReference type="NCBI Taxonomy" id="296544"/>
    <lineage>
        <taxon>Bacteria</taxon>
        <taxon>Pseudomonadati</taxon>
        <taxon>Pseudomonadota</taxon>
        <taxon>Alphaproteobacteria</taxon>
        <taxon>Sphingomonadales</taxon>
        <taxon>Sphingomonadaceae</taxon>
        <taxon>Sphingomonas</taxon>
    </lineage>
</organism>